<keyword evidence="3" id="KW-0346">Stress response</keyword>
<gene>
    <name evidence="11" type="ORF">Sjap_010244</name>
</gene>
<dbReference type="PANTHER" id="PTHR31241:SF62">
    <property type="entry name" value="DEHYDRATION-RESPONSIVE ELEMENT-BINDING PROTEIN 2D"/>
    <property type="match status" value="1"/>
</dbReference>
<dbReference type="EMBL" id="JBBNAE010000004">
    <property type="protein sequence ID" value="KAK9129757.1"/>
    <property type="molecule type" value="Genomic_DNA"/>
</dbReference>
<evidence type="ECO:0000256" key="9">
    <source>
        <dbReference type="SAM" id="MobiDB-lite"/>
    </source>
</evidence>
<keyword evidence="2" id="KW-0805">Transcription regulation</keyword>
<evidence type="ECO:0000256" key="6">
    <source>
        <dbReference type="ARBA" id="ARBA00023163"/>
    </source>
</evidence>
<feature type="compositionally biased region" description="Low complexity" evidence="9">
    <location>
        <begin position="124"/>
        <end position="135"/>
    </location>
</feature>
<dbReference type="GO" id="GO:0045893">
    <property type="term" value="P:positive regulation of DNA-templated transcription"/>
    <property type="evidence" value="ECO:0007669"/>
    <property type="project" value="TreeGrafter"/>
</dbReference>
<dbReference type="CDD" id="cd00018">
    <property type="entry name" value="AP2"/>
    <property type="match status" value="1"/>
</dbReference>
<dbReference type="GO" id="GO:0006950">
    <property type="term" value="P:response to stress"/>
    <property type="evidence" value="ECO:0007669"/>
    <property type="project" value="TreeGrafter"/>
</dbReference>
<dbReference type="GO" id="GO:0000976">
    <property type="term" value="F:transcription cis-regulatory region binding"/>
    <property type="evidence" value="ECO:0007669"/>
    <property type="project" value="TreeGrafter"/>
</dbReference>
<dbReference type="InterPro" id="IPR001471">
    <property type="entry name" value="AP2/ERF_dom"/>
</dbReference>
<evidence type="ECO:0000256" key="4">
    <source>
        <dbReference type="ARBA" id="ARBA00023125"/>
    </source>
</evidence>
<evidence type="ECO:0000256" key="1">
    <source>
        <dbReference type="ARBA" id="ARBA00004123"/>
    </source>
</evidence>
<feature type="domain" description="AP2/ERF" evidence="10">
    <location>
        <begin position="38"/>
        <end position="95"/>
    </location>
</feature>
<dbReference type="PRINTS" id="PR00367">
    <property type="entry name" value="ETHRSPELEMNT"/>
</dbReference>
<reference evidence="11 12" key="1">
    <citation type="submission" date="2024-01" db="EMBL/GenBank/DDBJ databases">
        <title>Genome assemblies of Stephania.</title>
        <authorList>
            <person name="Yang L."/>
        </authorList>
    </citation>
    <scope>NUCLEOTIDE SEQUENCE [LARGE SCALE GENOMIC DNA]</scope>
    <source>
        <strain evidence="11">QJT</strain>
        <tissue evidence="11">Leaf</tissue>
    </source>
</reference>
<dbReference type="GO" id="GO:0003700">
    <property type="term" value="F:DNA-binding transcription factor activity"/>
    <property type="evidence" value="ECO:0007669"/>
    <property type="project" value="InterPro"/>
</dbReference>
<dbReference type="Proteomes" id="UP001417504">
    <property type="component" value="Unassembled WGS sequence"/>
</dbReference>
<feature type="region of interest" description="Disordered" evidence="9">
    <location>
        <begin position="103"/>
        <end position="158"/>
    </location>
</feature>
<dbReference type="PROSITE" id="PS51032">
    <property type="entry name" value="AP2_ERF"/>
    <property type="match status" value="1"/>
</dbReference>
<dbReference type="FunFam" id="3.30.730.10:FF:000001">
    <property type="entry name" value="Ethylene-responsive transcription factor 2"/>
    <property type="match status" value="1"/>
</dbReference>
<keyword evidence="7" id="KW-0539">Nucleus</keyword>
<keyword evidence="4" id="KW-0238">DNA-binding</keyword>
<feature type="region of interest" description="Disordered" evidence="9">
    <location>
        <begin position="1"/>
        <end position="32"/>
    </location>
</feature>
<dbReference type="GO" id="GO:0005634">
    <property type="term" value="C:nucleus"/>
    <property type="evidence" value="ECO:0007669"/>
    <property type="project" value="UniProtKB-SubCell"/>
</dbReference>
<dbReference type="InterPro" id="IPR036955">
    <property type="entry name" value="AP2/ERF_dom_sf"/>
</dbReference>
<dbReference type="Pfam" id="PF00847">
    <property type="entry name" value="AP2"/>
    <property type="match status" value="1"/>
</dbReference>
<feature type="compositionally biased region" description="Basic residues" evidence="9">
    <location>
        <begin position="16"/>
        <end position="26"/>
    </location>
</feature>
<keyword evidence="12" id="KW-1185">Reference proteome</keyword>
<dbReference type="InterPro" id="IPR016177">
    <property type="entry name" value="DNA-bd_dom_sf"/>
</dbReference>
<feature type="compositionally biased region" description="Low complexity" evidence="9">
    <location>
        <begin position="103"/>
        <end position="112"/>
    </location>
</feature>
<accession>A0AAP0P3G3</accession>
<evidence type="ECO:0000313" key="12">
    <source>
        <dbReference type="Proteomes" id="UP001417504"/>
    </source>
</evidence>
<comment type="subcellular location">
    <subcellularLocation>
        <location evidence="1">Nucleus</location>
    </subcellularLocation>
</comment>
<dbReference type="SUPFAM" id="SSF54171">
    <property type="entry name" value="DNA-binding domain"/>
    <property type="match status" value="1"/>
</dbReference>
<keyword evidence="5" id="KW-0010">Activator</keyword>
<comment type="caution">
    <text evidence="11">The sequence shown here is derived from an EMBL/GenBank/DDBJ whole genome shotgun (WGS) entry which is preliminary data.</text>
</comment>
<sequence length="185" mass="20507">MGMSEKRSSASAVKKSVQRSSRRGCMRGKGGPENAKCTFRGVRQRTWGKWVAEIREPNRGARLWLGTFSTSTEAAIAYDDVARKLYGPSAKLNLPNLQQPLNYNNNNVIANNDQQPSSSDFGDSSTEMSSGSITSFNPTVFDDSEEVGGLWGRNKEEEEISGVQRAVLTALDSNKLRSEGRRRRR</sequence>
<dbReference type="SMART" id="SM00380">
    <property type="entry name" value="AP2"/>
    <property type="match status" value="1"/>
</dbReference>
<dbReference type="PANTHER" id="PTHR31241">
    <property type="entry name" value="DEHYDRATION-RESPONSIVE ELEMENT-BINDING PROTEIN 2C"/>
    <property type="match status" value="1"/>
</dbReference>
<name>A0AAP0P3G3_9MAGN</name>
<organism evidence="11 12">
    <name type="scientific">Stephania japonica</name>
    <dbReference type="NCBI Taxonomy" id="461633"/>
    <lineage>
        <taxon>Eukaryota</taxon>
        <taxon>Viridiplantae</taxon>
        <taxon>Streptophyta</taxon>
        <taxon>Embryophyta</taxon>
        <taxon>Tracheophyta</taxon>
        <taxon>Spermatophyta</taxon>
        <taxon>Magnoliopsida</taxon>
        <taxon>Ranunculales</taxon>
        <taxon>Menispermaceae</taxon>
        <taxon>Menispermoideae</taxon>
        <taxon>Cissampelideae</taxon>
        <taxon>Stephania</taxon>
    </lineage>
</organism>
<comment type="similarity">
    <text evidence="8">Belongs to the AP2/ERF transcription factor family. ERF subfamily.</text>
</comment>
<evidence type="ECO:0000313" key="11">
    <source>
        <dbReference type="EMBL" id="KAK9129757.1"/>
    </source>
</evidence>
<feature type="compositionally biased region" description="Polar residues" evidence="9">
    <location>
        <begin position="113"/>
        <end position="123"/>
    </location>
</feature>
<evidence type="ECO:0000259" key="10">
    <source>
        <dbReference type="PROSITE" id="PS51032"/>
    </source>
</evidence>
<evidence type="ECO:0000256" key="7">
    <source>
        <dbReference type="ARBA" id="ARBA00023242"/>
    </source>
</evidence>
<keyword evidence="6" id="KW-0804">Transcription</keyword>
<evidence type="ECO:0000256" key="2">
    <source>
        <dbReference type="ARBA" id="ARBA00023015"/>
    </source>
</evidence>
<dbReference type="AlphaFoldDB" id="A0AAP0P3G3"/>
<evidence type="ECO:0000256" key="5">
    <source>
        <dbReference type="ARBA" id="ARBA00023159"/>
    </source>
</evidence>
<evidence type="ECO:0000256" key="3">
    <source>
        <dbReference type="ARBA" id="ARBA00023016"/>
    </source>
</evidence>
<dbReference type="Gene3D" id="3.30.730.10">
    <property type="entry name" value="AP2/ERF domain"/>
    <property type="match status" value="1"/>
</dbReference>
<evidence type="ECO:0000256" key="8">
    <source>
        <dbReference type="ARBA" id="ARBA00024343"/>
    </source>
</evidence>
<protein>
    <recommendedName>
        <fullName evidence="10">AP2/ERF domain-containing protein</fullName>
    </recommendedName>
</protein>
<proteinExistence type="inferred from homology"/>